<dbReference type="InterPro" id="IPR045784">
    <property type="entry name" value="Radical_SAM_N2"/>
</dbReference>
<sequence length="541" mass="62117">MIEGCCHLQFKKGNLKVCLVYPGEERVGISSLAIHRVYSLINSIEGVSCDLYFSDSSQSLFLGSPLKDFDVVAISVTYEDHIFTISEILKKAGIPPLRTLREEEGGDFPIIFGGGIGLYYNPVPFMPIFDAIYLGEAEGRIEKLFEKFREKGFSAFYDFDNVIVSKDYDFLYNEENRLTEIVGEKRKIFRSPYFPEYPSHSCFLTEDTAFKDMFLIELNRGCIEKCRFCVATYMGLPYREKQIEIVENEIALAAKYGERVGLIGAGVTDYSKMEDLYEILKKYDMKASFSSLKASSPSPYVLEIVKESGQKTVTIAPETGNEKLRYAINKKVPDEKYFSFTEELFKAGAENLKLYFLIGLPTETQEDVESIVKMTKQFYSLVLPFWKERGKAGEIHVSVNPVIPKPFTPLQWFGMEKKSSIEKKIRYLQKELRKIPHTRLTHENVRSAILQAIISRADTIVGEAAVISAMKKTPFRKVLKEKNVNFEELYTREREKDELFPWEIVESGIRRNYLWKEYQMIYEGKSSPSCFPGCKMCGLCD</sequence>
<accession>A0ABY1NBK0</accession>
<dbReference type="SFLD" id="SFLDS00029">
    <property type="entry name" value="Radical_SAM"/>
    <property type="match status" value="1"/>
</dbReference>
<dbReference type="Pfam" id="PF19864">
    <property type="entry name" value="Radical_SAM_N2"/>
    <property type="match status" value="1"/>
</dbReference>
<evidence type="ECO:0000259" key="1">
    <source>
        <dbReference type="PROSITE" id="PS51918"/>
    </source>
</evidence>
<dbReference type="Proteomes" id="UP001157911">
    <property type="component" value="Unassembled WGS sequence"/>
</dbReference>
<organism evidence="2 3">
    <name type="scientific">Desulfurobacterium pacificum</name>
    <dbReference type="NCBI Taxonomy" id="240166"/>
    <lineage>
        <taxon>Bacteria</taxon>
        <taxon>Pseudomonadati</taxon>
        <taxon>Aquificota</taxon>
        <taxon>Aquificia</taxon>
        <taxon>Desulfurobacteriales</taxon>
        <taxon>Desulfurobacteriaceae</taxon>
        <taxon>Desulfurobacterium</taxon>
    </lineage>
</organism>
<dbReference type="Pfam" id="PF04055">
    <property type="entry name" value="Radical_SAM"/>
    <property type="match status" value="1"/>
</dbReference>
<gene>
    <name evidence="2" type="ORF">SAMN06265339_0260</name>
</gene>
<reference evidence="2 3" key="1">
    <citation type="submission" date="2017-05" db="EMBL/GenBank/DDBJ databases">
        <authorList>
            <person name="Varghese N."/>
            <person name="Submissions S."/>
        </authorList>
    </citation>
    <scope>NUCLEOTIDE SEQUENCE [LARGE SCALE GENOMIC DNA]</scope>
    <source>
        <strain evidence="2 3">DSM 15522</strain>
    </source>
</reference>
<dbReference type="PANTHER" id="PTHR42731:SF5">
    <property type="entry name" value="RADICAL SAM DOMAIN PROTEIN"/>
    <property type="match status" value="1"/>
</dbReference>
<evidence type="ECO:0000313" key="3">
    <source>
        <dbReference type="Proteomes" id="UP001157911"/>
    </source>
</evidence>
<dbReference type="InterPro" id="IPR007197">
    <property type="entry name" value="rSAM"/>
</dbReference>
<dbReference type="InterPro" id="IPR058240">
    <property type="entry name" value="rSAM_sf"/>
</dbReference>
<dbReference type="SFLD" id="SFLDG01082">
    <property type="entry name" value="B12-binding_domain_containing"/>
    <property type="match status" value="1"/>
</dbReference>
<dbReference type="InterPro" id="IPR006638">
    <property type="entry name" value="Elp3/MiaA/NifB-like_rSAM"/>
</dbReference>
<dbReference type="CDD" id="cd01335">
    <property type="entry name" value="Radical_SAM"/>
    <property type="match status" value="1"/>
</dbReference>
<feature type="domain" description="Radical SAM core" evidence="1">
    <location>
        <begin position="208"/>
        <end position="446"/>
    </location>
</feature>
<dbReference type="PROSITE" id="PS51918">
    <property type="entry name" value="RADICAL_SAM"/>
    <property type="match status" value="1"/>
</dbReference>
<name>A0ABY1NBK0_9BACT</name>
<dbReference type="SUPFAM" id="SSF102114">
    <property type="entry name" value="Radical SAM enzymes"/>
    <property type="match status" value="1"/>
</dbReference>
<dbReference type="InterPro" id="IPR023404">
    <property type="entry name" value="rSAM_horseshoe"/>
</dbReference>
<evidence type="ECO:0000313" key="2">
    <source>
        <dbReference type="EMBL" id="SMP04907.1"/>
    </source>
</evidence>
<comment type="caution">
    <text evidence="2">The sequence shown here is derived from an EMBL/GenBank/DDBJ whole genome shotgun (WGS) entry which is preliminary data.</text>
</comment>
<proteinExistence type="predicted"/>
<protein>
    <submittedName>
        <fullName evidence="2">Radical SAM superfamily enzyme YgiQ, UPF0313 family</fullName>
    </submittedName>
</protein>
<keyword evidence="3" id="KW-1185">Reference proteome</keyword>
<dbReference type="PANTHER" id="PTHR42731">
    <property type="entry name" value="SLL1084 PROTEIN"/>
    <property type="match status" value="1"/>
</dbReference>
<dbReference type="Gene3D" id="3.80.30.20">
    <property type="entry name" value="tm_1862 like domain"/>
    <property type="match status" value="1"/>
</dbReference>
<dbReference type="SMART" id="SM00729">
    <property type="entry name" value="Elp3"/>
    <property type="match status" value="1"/>
</dbReference>
<dbReference type="EMBL" id="FXUB01000001">
    <property type="protein sequence ID" value="SMP04907.1"/>
    <property type="molecule type" value="Genomic_DNA"/>
</dbReference>
<dbReference type="CDD" id="cd02065">
    <property type="entry name" value="B12-binding_like"/>
    <property type="match status" value="1"/>
</dbReference>